<evidence type="ECO:0000313" key="2">
    <source>
        <dbReference type="EMBL" id="KAK4873560.1"/>
    </source>
</evidence>
<evidence type="ECO:0000256" key="1">
    <source>
        <dbReference type="SAM" id="SignalP"/>
    </source>
</evidence>
<proteinExistence type="predicted"/>
<organism evidence="2 3">
    <name type="scientific">Aquatica leii</name>
    <dbReference type="NCBI Taxonomy" id="1421715"/>
    <lineage>
        <taxon>Eukaryota</taxon>
        <taxon>Metazoa</taxon>
        <taxon>Ecdysozoa</taxon>
        <taxon>Arthropoda</taxon>
        <taxon>Hexapoda</taxon>
        <taxon>Insecta</taxon>
        <taxon>Pterygota</taxon>
        <taxon>Neoptera</taxon>
        <taxon>Endopterygota</taxon>
        <taxon>Coleoptera</taxon>
        <taxon>Polyphaga</taxon>
        <taxon>Elateriformia</taxon>
        <taxon>Elateroidea</taxon>
        <taxon>Lampyridae</taxon>
        <taxon>Luciolinae</taxon>
        <taxon>Aquatica</taxon>
    </lineage>
</organism>
<name>A0AAN7PZH2_9COLE</name>
<reference evidence="3" key="1">
    <citation type="submission" date="2023-01" db="EMBL/GenBank/DDBJ databases">
        <title>Key to firefly adult light organ development and bioluminescence: homeobox transcription factors regulate luciferase expression and transportation to peroxisome.</title>
        <authorList>
            <person name="Fu X."/>
        </authorList>
    </citation>
    <scope>NUCLEOTIDE SEQUENCE [LARGE SCALE GENOMIC DNA]</scope>
</reference>
<dbReference type="EMBL" id="JARPUR010000006">
    <property type="protein sequence ID" value="KAK4873560.1"/>
    <property type="molecule type" value="Genomic_DNA"/>
</dbReference>
<keyword evidence="1" id="KW-0732">Signal</keyword>
<sequence>MHSKLTWVVFAIAATCVMSVTVPMPTTTTIQPMVYEIRPKILQAKYFNDDYQNVEGGAVVLKSNLPANVQTQLATSLTSIYQSISDPMQRLQQFQTVTTRMYPVYWNVVSNFDNITYYSQYYIYLQINTDRVLAFGIS</sequence>
<dbReference type="AlphaFoldDB" id="A0AAN7PZH2"/>
<keyword evidence="3" id="KW-1185">Reference proteome</keyword>
<protein>
    <submittedName>
        <fullName evidence="2">Uncharacterized protein</fullName>
    </submittedName>
</protein>
<gene>
    <name evidence="2" type="ORF">RN001_012920</name>
</gene>
<evidence type="ECO:0000313" key="3">
    <source>
        <dbReference type="Proteomes" id="UP001353858"/>
    </source>
</evidence>
<comment type="caution">
    <text evidence="2">The sequence shown here is derived from an EMBL/GenBank/DDBJ whole genome shotgun (WGS) entry which is preliminary data.</text>
</comment>
<feature type="signal peptide" evidence="1">
    <location>
        <begin position="1"/>
        <end position="19"/>
    </location>
</feature>
<feature type="chain" id="PRO_5042909483" evidence="1">
    <location>
        <begin position="20"/>
        <end position="138"/>
    </location>
</feature>
<accession>A0AAN7PZH2</accession>
<dbReference type="Proteomes" id="UP001353858">
    <property type="component" value="Unassembled WGS sequence"/>
</dbReference>